<keyword evidence="3" id="KW-1185">Reference proteome</keyword>
<dbReference type="Pfam" id="PF04759">
    <property type="entry name" value="DUF617"/>
    <property type="match status" value="1"/>
</dbReference>
<dbReference type="AlphaFoldDB" id="A0A9D4ZK78"/>
<name>A0A9D4ZK78_ADICA</name>
<dbReference type="GO" id="GO:0010274">
    <property type="term" value="P:hydrotropism"/>
    <property type="evidence" value="ECO:0007669"/>
    <property type="project" value="InterPro"/>
</dbReference>
<feature type="compositionally biased region" description="Basic residues" evidence="1">
    <location>
        <begin position="1"/>
        <end position="12"/>
    </location>
</feature>
<dbReference type="PANTHER" id="PTHR31696:SF71">
    <property type="entry name" value="PROTEIN MIZU-KUSSEI 1"/>
    <property type="match status" value="1"/>
</dbReference>
<reference evidence="2" key="1">
    <citation type="submission" date="2021-01" db="EMBL/GenBank/DDBJ databases">
        <title>Adiantum capillus-veneris genome.</title>
        <authorList>
            <person name="Fang Y."/>
            <person name="Liao Q."/>
        </authorList>
    </citation>
    <scope>NUCLEOTIDE SEQUENCE</scope>
    <source>
        <strain evidence="2">H3</strain>
        <tissue evidence="2">Leaf</tissue>
    </source>
</reference>
<proteinExistence type="predicted"/>
<dbReference type="PANTHER" id="PTHR31696">
    <property type="entry name" value="PROTEIN MIZU-KUSSEI 1"/>
    <property type="match status" value="1"/>
</dbReference>
<accession>A0A9D4ZK78</accession>
<evidence type="ECO:0000313" key="2">
    <source>
        <dbReference type="EMBL" id="KAI5075910.1"/>
    </source>
</evidence>
<evidence type="ECO:0000256" key="1">
    <source>
        <dbReference type="SAM" id="MobiDB-lite"/>
    </source>
</evidence>
<sequence length="302" mass="33106">MLRHEKLRHSCQRLHGGAPQPQLDRVPSSSRRLLAVAMGAGQGDQIYGGSGADQGSSLSLMMPSHRKVDPGQVSLSRGASSRVWTLLKSVLSMMIPSSLPPLPCLSWALAAFGMEQQHAYSSSSLGSKVTGTLFGHRRGHVFFAVQDDPRRQPSLLLELATSTSKLVKEMASGLVRIALECERTHNRDKLLLEPRWTMYCNGRKSGYAIRRACSDIDLQVLTFCQAISMGAGVLPATSSTAAGHHHLHHLQDGHGCHDGELTYMRAKFQRVVGSKDSEAFYMMSPDRHGSTFTDLSIFLLRI</sequence>
<protein>
    <recommendedName>
        <fullName evidence="4">Protein MIZU-KUSSEI 1</fullName>
    </recommendedName>
</protein>
<dbReference type="OrthoDB" id="1967373at2759"/>
<dbReference type="NCBIfam" id="TIGR01570">
    <property type="entry name" value="A_thal_3588"/>
    <property type="match status" value="1"/>
</dbReference>
<dbReference type="InterPro" id="IPR006460">
    <property type="entry name" value="MIZ1-like_pln"/>
</dbReference>
<evidence type="ECO:0008006" key="4">
    <source>
        <dbReference type="Google" id="ProtNLM"/>
    </source>
</evidence>
<feature type="region of interest" description="Disordered" evidence="1">
    <location>
        <begin position="1"/>
        <end position="26"/>
    </location>
</feature>
<gene>
    <name evidence="2" type="ORF">GOP47_0009986</name>
</gene>
<organism evidence="2 3">
    <name type="scientific">Adiantum capillus-veneris</name>
    <name type="common">Maidenhair fern</name>
    <dbReference type="NCBI Taxonomy" id="13818"/>
    <lineage>
        <taxon>Eukaryota</taxon>
        <taxon>Viridiplantae</taxon>
        <taxon>Streptophyta</taxon>
        <taxon>Embryophyta</taxon>
        <taxon>Tracheophyta</taxon>
        <taxon>Polypodiopsida</taxon>
        <taxon>Polypodiidae</taxon>
        <taxon>Polypodiales</taxon>
        <taxon>Pteridineae</taxon>
        <taxon>Pteridaceae</taxon>
        <taxon>Vittarioideae</taxon>
        <taxon>Adiantum</taxon>
    </lineage>
</organism>
<evidence type="ECO:0000313" key="3">
    <source>
        <dbReference type="Proteomes" id="UP000886520"/>
    </source>
</evidence>
<comment type="caution">
    <text evidence="2">The sequence shown here is derived from an EMBL/GenBank/DDBJ whole genome shotgun (WGS) entry which is preliminary data.</text>
</comment>
<dbReference type="Proteomes" id="UP000886520">
    <property type="component" value="Chromosome 9"/>
</dbReference>
<dbReference type="EMBL" id="JABFUD020000009">
    <property type="protein sequence ID" value="KAI5075910.1"/>
    <property type="molecule type" value="Genomic_DNA"/>
</dbReference>